<keyword evidence="6 11" id="KW-0521">NADP</keyword>
<feature type="binding site" evidence="11">
    <location>
        <position position="231"/>
    </location>
    <ligand>
        <name>NADP(+)</name>
        <dbReference type="ChEBI" id="CHEBI:58349"/>
    </ligand>
</feature>
<dbReference type="PRINTS" id="PR00085">
    <property type="entry name" value="THFDHDRGNASE"/>
</dbReference>
<dbReference type="InterPro" id="IPR046346">
    <property type="entry name" value="Aminoacid_DH-like_N_sf"/>
</dbReference>
<dbReference type="InterPro" id="IPR020631">
    <property type="entry name" value="THF_DH/CycHdrlase_NAD-bd_dom"/>
</dbReference>
<comment type="caution">
    <text evidence="11">Lacks conserved residue(s) required for the propagation of feature annotation.</text>
</comment>
<evidence type="ECO:0000313" key="15">
    <source>
        <dbReference type="EMBL" id="PNV65109.1"/>
    </source>
</evidence>
<dbReference type="SUPFAM" id="SSF53223">
    <property type="entry name" value="Aminoacid dehydrogenase-like, N-terminal domain"/>
    <property type="match status" value="1"/>
</dbReference>
<evidence type="ECO:0000256" key="4">
    <source>
        <dbReference type="ARBA" id="ARBA00022755"/>
    </source>
</evidence>
<comment type="subunit">
    <text evidence="11">Homodimer.</text>
</comment>
<feature type="domain" description="Tetrahydrofolate dehydrogenase/cyclohydrolase catalytic" evidence="12">
    <location>
        <begin position="5"/>
        <end position="119"/>
    </location>
</feature>
<dbReference type="GO" id="GO:0000105">
    <property type="term" value="P:L-histidine biosynthetic process"/>
    <property type="evidence" value="ECO:0007669"/>
    <property type="project" value="UniProtKB-KW"/>
</dbReference>
<evidence type="ECO:0000256" key="7">
    <source>
        <dbReference type="ARBA" id="ARBA00023002"/>
    </source>
</evidence>
<comment type="pathway">
    <text evidence="1 11">One-carbon metabolism; tetrahydrofolate interconversion.</text>
</comment>
<evidence type="ECO:0000256" key="11">
    <source>
        <dbReference type="HAMAP-Rule" id="MF_01576"/>
    </source>
</evidence>
<dbReference type="Pfam" id="PF02882">
    <property type="entry name" value="THF_DHG_CYH_C"/>
    <property type="match status" value="1"/>
</dbReference>
<protein>
    <recommendedName>
        <fullName evidence="11">Bifunctional protein FolD</fullName>
    </recommendedName>
    <domain>
        <recommendedName>
            <fullName evidence="11">Methylenetetrahydrofolate dehydrogenase</fullName>
            <ecNumber evidence="11">1.5.1.5</ecNumber>
        </recommendedName>
    </domain>
    <domain>
        <recommendedName>
            <fullName evidence="11">Methenyltetrahydrofolate cyclohydrolase</fullName>
            <ecNumber evidence="11">3.5.4.9</ecNumber>
        </recommendedName>
    </domain>
</protein>
<keyword evidence="10 11" id="KW-0511">Multifunctional enzyme</keyword>
<evidence type="ECO:0000256" key="10">
    <source>
        <dbReference type="ARBA" id="ARBA00023268"/>
    </source>
</evidence>
<keyword evidence="2 11" id="KW-0554">One-carbon metabolism</keyword>
<evidence type="ECO:0000313" key="16">
    <source>
        <dbReference type="Proteomes" id="UP000236488"/>
    </source>
</evidence>
<dbReference type="SUPFAM" id="SSF51735">
    <property type="entry name" value="NAD(P)-binding Rossmann-fold domains"/>
    <property type="match status" value="1"/>
</dbReference>
<feature type="binding site" evidence="11">
    <location>
        <begin position="165"/>
        <end position="167"/>
    </location>
    <ligand>
        <name>NADP(+)</name>
        <dbReference type="ChEBI" id="CHEBI:58349"/>
    </ligand>
</feature>
<evidence type="ECO:0000259" key="13">
    <source>
        <dbReference type="Pfam" id="PF02882"/>
    </source>
</evidence>
<dbReference type="EMBL" id="PPEL01000047">
    <property type="protein sequence ID" value="PNV65109.1"/>
    <property type="molecule type" value="Genomic_DNA"/>
</dbReference>
<sequence length="290" mass="30204">MATLLTGKPVVERLAADLAPRIDALARAGVEPTLAIVRMGARPDDLSYERTACKRADALGIAVRPIALDEFAPQEALEAALHEVNHDADVHGCLLFRPLPSFVDEARVCELLAPEKDVDGITLASLAAVFTDGHRGFPPSTAAACVELLEHYEVPLAGKHVAVVGRSLVVGKPLSMMLLRRNASVTVCHSRTENLAGICRSADVVVCATGRARAFGAEYFAPGQTVLDVGINFDAQGNLCGDVDFDAVEPVVAALTPVPGGLGTVTTSVTMAHTVAAAEAALADGRGVGR</sequence>
<evidence type="ECO:0000256" key="1">
    <source>
        <dbReference type="ARBA" id="ARBA00004777"/>
    </source>
</evidence>
<feature type="domain" description="Tetrahydrofolate dehydrogenase/cyclohydrolase NAD(P)-binding" evidence="13">
    <location>
        <begin position="139"/>
        <end position="280"/>
    </location>
</feature>
<dbReference type="EC" id="1.5.1.5" evidence="11"/>
<dbReference type="InterPro" id="IPR036291">
    <property type="entry name" value="NAD(P)-bd_dom_sf"/>
</dbReference>
<comment type="catalytic activity">
    <reaction evidence="11">
        <text>(6R)-5,10-methylene-5,6,7,8-tetrahydrofolate + NADP(+) = (6R)-5,10-methenyltetrahydrofolate + NADPH</text>
        <dbReference type="Rhea" id="RHEA:22812"/>
        <dbReference type="ChEBI" id="CHEBI:15636"/>
        <dbReference type="ChEBI" id="CHEBI:57455"/>
        <dbReference type="ChEBI" id="CHEBI:57783"/>
        <dbReference type="ChEBI" id="CHEBI:58349"/>
        <dbReference type="EC" id="1.5.1.5"/>
    </reaction>
</comment>
<reference evidence="15 16" key="1">
    <citation type="journal article" date="2018" name="Int. J. Syst. Evol. Microbiol.">
        <title>Rubneribacter badeniensis gen. nov., sp. nov. and Enteroscipio rubneri gen. nov., sp. nov., new members of the Eggerthellaceae isolated from human faeces.</title>
        <authorList>
            <person name="Danylec N."/>
            <person name="Gobl A."/>
            <person name="Stoll D.A."/>
            <person name="Hetzer B."/>
            <person name="Kulling S.E."/>
            <person name="Huch M."/>
        </authorList>
    </citation>
    <scope>NUCLEOTIDE SEQUENCE [LARGE SCALE GENOMIC DNA]</scope>
    <source>
        <strain evidence="15 16">ResAG-85</strain>
    </source>
</reference>
<proteinExistence type="inferred from homology"/>
<reference evidence="14" key="3">
    <citation type="submission" date="2021-09" db="EMBL/GenBank/DDBJ databases">
        <authorList>
            <person name="Gilroy R."/>
        </authorList>
    </citation>
    <scope>NUCLEOTIDE SEQUENCE</scope>
    <source>
        <strain evidence="14">USAMLcec12-2067</strain>
    </source>
</reference>
<dbReference type="GO" id="GO:0004477">
    <property type="term" value="F:methenyltetrahydrofolate cyclohydrolase activity"/>
    <property type="evidence" value="ECO:0007669"/>
    <property type="project" value="UniProtKB-UniRule"/>
</dbReference>
<dbReference type="Pfam" id="PF00763">
    <property type="entry name" value="THF_DHG_CYH"/>
    <property type="match status" value="1"/>
</dbReference>
<dbReference type="Proteomes" id="UP000236488">
    <property type="component" value="Unassembled WGS sequence"/>
</dbReference>
<dbReference type="GO" id="GO:0009086">
    <property type="term" value="P:methionine biosynthetic process"/>
    <property type="evidence" value="ECO:0007669"/>
    <property type="project" value="UniProtKB-KW"/>
</dbReference>
<gene>
    <name evidence="11" type="primary">folD</name>
    <name evidence="15" type="ORF">C2L80_08385</name>
    <name evidence="14" type="ORF">K8V16_01545</name>
</gene>
<keyword evidence="8 11" id="KW-0368">Histidine biosynthesis</keyword>
<dbReference type="InterPro" id="IPR000672">
    <property type="entry name" value="THF_DH/CycHdrlase"/>
</dbReference>
<dbReference type="HAMAP" id="MF_01576">
    <property type="entry name" value="THF_DHG_CYH"/>
    <property type="match status" value="1"/>
</dbReference>
<dbReference type="UniPathway" id="UPA00193"/>
<keyword evidence="3 11" id="KW-0028">Amino-acid biosynthesis</keyword>
<reference evidence="14" key="2">
    <citation type="journal article" date="2021" name="PeerJ">
        <title>Extensive microbial diversity within the chicken gut microbiome revealed by metagenomics and culture.</title>
        <authorList>
            <person name="Gilroy R."/>
            <person name="Ravi A."/>
            <person name="Getino M."/>
            <person name="Pursley I."/>
            <person name="Horton D.L."/>
            <person name="Alikhan N.F."/>
            <person name="Baker D."/>
            <person name="Gharbi K."/>
            <person name="Hall N."/>
            <person name="Watson M."/>
            <person name="Adriaenssens E.M."/>
            <person name="Foster-Nyarko E."/>
            <person name="Jarju S."/>
            <person name="Secka A."/>
            <person name="Antonio M."/>
            <person name="Oren A."/>
            <person name="Chaudhuri R.R."/>
            <person name="La Ragione R."/>
            <person name="Hildebrand F."/>
            <person name="Pallen M.J."/>
        </authorList>
    </citation>
    <scope>NUCLEOTIDE SEQUENCE</scope>
    <source>
        <strain evidence="14">USAMLcec12-2067</strain>
    </source>
</reference>
<dbReference type="GO" id="GO:0006164">
    <property type="term" value="P:purine nucleotide biosynthetic process"/>
    <property type="evidence" value="ECO:0007669"/>
    <property type="project" value="UniProtKB-KW"/>
</dbReference>
<dbReference type="GO" id="GO:0005829">
    <property type="term" value="C:cytosol"/>
    <property type="evidence" value="ECO:0007669"/>
    <property type="project" value="TreeGrafter"/>
</dbReference>
<comment type="similarity">
    <text evidence="11">Belongs to the tetrahydrofolate dehydrogenase/cyclohydrolase family.</text>
</comment>
<comment type="catalytic activity">
    <reaction evidence="11">
        <text>(6R)-5,10-methenyltetrahydrofolate + H2O = (6R)-10-formyltetrahydrofolate + H(+)</text>
        <dbReference type="Rhea" id="RHEA:23700"/>
        <dbReference type="ChEBI" id="CHEBI:15377"/>
        <dbReference type="ChEBI" id="CHEBI:15378"/>
        <dbReference type="ChEBI" id="CHEBI:57455"/>
        <dbReference type="ChEBI" id="CHEBI:195366"/>
        <dbReference type="EC" id="3.5.4.9"/>
    </reaction>
</comment>
<dbReference type="InterPro" id="IPR020630">
    <property type="entry name" value="THF_DH/CycHdrlase_cat_dom"/>
</dbReference>
<comment type="function">
    <text evidence="11">Catalyzes the oxidation of 5,10-methylenetetrahydrofolate to 5,10-methenyltetrahydrofolate and then the hydrolysis of 5,10-methenyltetrahydrofolate to 10-formyltetrahydrofolate.</text>
</comment>
<keyword evidence="9 11" id="KW-0486">Methionine biosynthesis</keyword>
<dbReference type="Gene3D" id="3.40.50.10860">
    <property type="entry name" value="Leucine Dehydrogenase, chain A, domain 1"/>
    <property type="match status" value="1"/>
</dbReference>
<evidence type="ECO:0000256" key="6">
    <source>
        <dbReference type="ARBA" id="ARBA00022857"/>
    </source>
</evidence>
<dbReference type="RefSeq" id="WP_092197613.1">
    <property type="nucleotide sequence ID" value="NZ_PPEL01000047.1"/>
</dbReference>
<keyword evidence="5 11" id="KW-0378">Hydrolase</keyword>
<evidence type="ECO:0000256" key="9">
    <source>
        <dbReference type="ARBA" id="ARBA00023167"/>
    </source>
</evidence>
<accession>A0A2K2U4B4</accession>
<dbReference type="EMBL" id="DYZL01000030">
    <property type="protein sequence ID" value="HJH42464.1"/>
    <property type="molecule type" value="Genomic_DNA"/>
</dbReference>
<dbReference type="PANTHER" id="PTHR48099">
    <property type="entry name" value="C-1-TETRAHYDROFOLATE SYNTHASE, CYTOPLASMIC-RELATED"/>
    <property type="match status" value="1"/>
</dbReference>
<dbReference type="Gene3D" id="3.40.50.720">
    <property type="entry name" value="NAD(P)-binding Rossmann-like Domain"/>
    <property type="match status" value="1"/>
</dbReference>
<dbReference type="GO" id="GO:0035999">
    <property type="term" value="P:tetrahydrofolate interconversion"/>
    <property type="evidence" value="ECO:0007669"/>
    <property type="project" value="UniProtKB-UniRule"/>
</dbReference>
<evidence type="ECO:0000259" key="12">
    <source>
        <dbReference type="Pfam" id="PF00763"/>
    </source>
</evidence>
<evidence type="ECO:0000256" key="2">
    <source>
        <dbReference type="ARBA" id="ARBA00022563"/>
    </source>
</evidence>
<keyword evidence="16" id="KW-1185">Reference proteome</keyword>
<dbReference type="EC" id="3.5.4.9" evidence="11"/>
<dbReference type="PANTHER" id="PTHR48099:SF5">
    <property type="entry name" value="C-1-TETRAHYDROFOLATE SYNTHASE, CYTOPLASMIC"/>
    <property type="match status" value="1"/>
</dbReference>
<dbReference type="Proteomes" id="UP000789325">
    <property type="component" value="Unassembled WGS sequence"/>
</dbReference>
<dbReference type="GO" id="GO:0004488">
    <property type="term" value="F:methylenetetrahydrofolate dehydrogenase (NADP+) activity"/>
    <property type="evidence" value="ECO:0007669"/>
    <property type="project" value="UniProtKB-UniRule"/>
</dbReference>
<name>A0A2K2U4B4_9ACTN</name>
<dbReference type="AlphaFoldDB" id="A0A2K2U4B4"/>
<keyword evidence="4 11" id="KW-0658">Purine biosynthesis</keyword>
<evidence type="ECO:0000313" key="14">
    <source>
        <dbReference type="EMBL" id="HJH42464.1"/>
    </source>
</evidence>
<evidence type="ECO:0000256" key="3">
    <source>
        <dbReference type="ARBA" id="ARBA00022605"/>
    </source>
</evidence>
<keyword evidence="7 11" id="KW-0560">Oxidoreductase</keyword>
<evidence type="ECO:0000256" key="5">
    <source>
        <dbReference type="ARBA" id="ARBA00022801"/>
    </source>
</evidence>
<organism evidence="15 16">
    <name type="scientific">Rubneribacter badeniensis</name>
    <dbReference type="NCBI Taxonomy" id="2070688"/>
    <lineage>
        <taxon>Bacteria</taxon>
        <taxon>Bacillati</taxon>
        <taxon>Actinomycetota</taxon>
        <taxon>Coriobacteriia</taxon>
        <taxon>Eggerthellales</taxon>
        <taxon>Eggerthellaceae</taxon>
        <taxon>Rubneribacter</taxon>
    </lineage>
</organism>
<evidence type="ECO:0000256" key="8">
    <source>
        <dbReference type="ARBA" id="ARBA00023102"/>
    </source>
</evidence>
<comment type="caution">
    <text evidence="15">The sequence shown here is derived from an EMBL/GenBank/DDBJ whole genome shotgun (WGS) entry which is preliminary data.</text>
</comment>
<dbReference type="CDD" id="cd01080">
    <property type="entry name" value="NAD_bind_m-THF_DH_Cyclohyd"/>
    <property type="match status" value="1"/>
</dbReference>